<feature type="binding site" evidence="19">
    <location>
        <position position="81"/>
    </location>
    <ligand>
        <name>substrate</name>
    </ligand>
</feature>
<dbReference type="GO" id="GO:0004664">
    <property type="term" value="F:prephenate dehydratase activity"/>
    <property type="evidence" value="ECO:0007669"/>
    <property type="project" value="UniProtKB-EC"/>
</dbReference>
<feature type="binding site" evidence="19">
    <location>
        <position position="9"/>
    </location>
    <ligand>
        <name>substrate</name>
    </ligand>
</feature>
<feature type="binding site" evidence="19">
    <location>
        <position position="85"/>
    </location>
    <ligand>
        <name>substrate</name>
    </ligand>
</feature>
<dbReference type="PROSITE" id="PS51171">
    <property type="entry name" value="PREPHENATE_DEHYDR_3"/>
    <property type="match status" value="1"/>
</dbReference>
<evidence type="ECO:0000256" key="18">
    <source>
        <dbReference type="ARBA" id="ARBA00047848"/>
    </source>
</evidence>
<evidence type="ECO:0000313" key="24">
    <source>
        <dbReference type="EMBL" id="MCI5755988.1"/>
    </source>
</evidence>
<dbReference type="InterPro" id="IPR036263">
    <property type="entry name" value="Chorismate_II_sf"/>
</dbReference>
<comment type="caution">
    <text evidence="24">The sequence shown here is derived from an EMBL/GenBank/DDBJ whole genome shotgun (WGS) entry which is preliminary data.</text>
</comment>
<evidence type="ECO:0000259" key="21">
    <source>
        <dbReference type="PROSITE" id="PS51168"/>
    </source>
</evidence>
<dbReference type="GO" id="GO:0004106">
    <property type="term" value="F:chorismate mutase activity"/>
    <property type="evidence" value="ECO:0007669"/>
    <property type="project" value="UniProtKB-EC"/>
</dbReference>
<keyword evidence="15" id="KW-0511">Multifunctional enzyme</keyword>
<evidence type="ECO:0000256" key="13">
    <source>
        <dbReference type="ARBA" id="ARBA00023235"/>
    </source>
</evidence>
<comment type="function">
    <text evidence="2">Catalyzes the Claisen rearrangement of chorismate to prephenate and the decarboxylation/dehydration of prephenate to phenylpyruvate.</text>
</comment>
<comment type="pathway">
    <text evidence="5">Metabolic intermediate biosynthesis; prephenate biosynthesis; prephenate from chorismate: step 1/1.</text>
</comment>
<comment type="pathway">
    <text evidence="4">Amino-acid biosynthesis; L-phenylalanine biosynthesis; phenylpyruvate from prephenate: step 1/1.</text>
</comment>
<dbReference type="Gene3D" id="3.40.190.10">
    <property type="entry name" value="Periplasmic binding protein-like II"/>
    <property type="match status" value="2"/>
</dbReference>
<keyword evidence="9" id="KW-0963">Cytoplasm</keyword>
<feature type="site" description="Essential for prephenate dehydratase activity" evidence="20">
    <location>
        <position position="261"/>
    </location>
</feature>
<evidence type="ECO:0000256" key="2">
    <source>
        <dbReference type="ARBA" id="ARBA00002364"/>
    </source>
</evidence>
<evidence type="ECO:0000256" key="9">
    <source>
        <dbReference type="ARBA" id="ARBA00022490"/>
    </source>
</evidence>
<evidence type="ECO:0000256" key="16">
    <source>
        <dbReference type="ARBA" id="ARBA00031175"/>
    </source>
</evidence>
<comment type="catalytic activity">
    <reaction evidence="18">
        <text>prephenate + H(+) = 3-phenylpyruvate + CO2 + H2O</text>
        <dbReference type="Rhea" id="RHEA:21648"/>
        <dbReference type="ChEBI" id="CHEBI:15377"/>
        <dbReference type="ChEBI" id="CHEBI:15378"/>
        <dbReference type="ChEBI" id="CHEBI:16526"/>
        <dbReference type="ChEBI" id="CHEBI:18005"/>
        <dbReference type="ChEBI" id="CHEBI:29934"/>
        <dbReference type="EC" id="4.2.1.51"/>
    </reaction>
</comment>
<name>A0AAE3K4H4_9BACT</name>
<evidence type="ECO:0000256" key="5">
    <source>
        <dbReference type="ARBA" id="ARBA00004817"/>
    </source>
</evidence>
<dbReference type="InterPro" id="IPR008242">
    <property type="entry name" value="Chor_mutase/pphenate_deHydtase"/>
</dbReference>
<sequence>MSNSLDDARKIINAADREMAELFVRRMQASAEIAEYKKIHGLPVTDPEREREVVAKNSGYIADSVLREYYVTFINDVMSVSRAYQTRLLNGMKIAYSGTEGAFAHIAAGKIFSYGKRVAYGNFRDAYDSVVSGECDCAVLPIENSYAGEVGQVTDMLFSGTLYINGVYDLPVEHDLVSVPGAAKTGIKTVVSHPQALSQCANYIRENGFAQVQYENTAMAAEYILKKNDPTCAAICSKECAEIFGLSVLERHINESRSNTTRFGVFTRAKCRITDNADDPNRRFILLFTVRNQAGALAEAINIIGRHGYNMTALRSRPMKELMWNYYFYAECEGVPDVESGDAMLDELSCVCDRLKLAGTYKPAVLG</sequence>
<feature type="domain" description="Prephenate dehydratase" evidence="22">
    <location>
        <begin position="93"/>
        <end position="268"/>
    </location>
</feature>
<dbReference type="SUPFAM" id="SSF53850">
    <property type="entry name" value="Periplasmic binding protein-like II"/>
    <property type="match status" value="1"/>
</dbReference>
<dbReference type="PANTHER" id="PTHR21022:SF19">
    <property type="entry name" value="PREPHENATE DEHYDRATASE-RELATED"/>
    <property type="match status" value="1"/>
</dbReference>
<evidence type="ECO:0000259" key="22">
    <source>
        <dbReference type="PROSITE" id="PS51171"/>
    </source>
</evidence>
<dbReference type="PANTHER" id="PTHR21022">
    <property type="entry name" value="PREPHENATE DEHYDRATASE P PROTEIN"/>
    <property type="match status" value="1"/>
</dbReference>
<feature type="binding site" evidence="19">
    <location>
        <position position="46"/>
    </location>
    <ligand>
        <name>substrate</name>
    </ligand>
</feature>
<feature type="domain" description="Chorismate mutase" evidence="21">
    <location>
        <begin position="1"/>
        <end position="85"/>
    </location>
</feature>
<feature type="binding site" evidence="19">
    <location>
        <position position="37"/>
    </location>
    <ligand>
        <name>substrate</name>
    </ligand>
</feature>
<dbReference type="EC" id="4.2.1.51" evidence="7"/>
<dbReference type="EC" id="5.4.99.5" evidence="6"/>
<evidence type="ECO:0000256" key="7">
    <source>
        <dbReference type="ARBA" id="ARBA00013147"/>
    </source>
</evidence>
<evidence type="ECO:0000256" key="1">
    <source>
        <dbReference type="ARBA" id="ARBA00000824"/>
    </source>
</evidence>
<keyword evidence="13 24" id="KW-0413">Isomerase</keyword>
<evidence type="ECO:0000313" key="25">
    <source>
        <dbReference type="Proteomes" id="UP001139365"/>
    </source>
</evidence>
<evidence type="ECO:0000256" key="6">
    <source>
        <dbReference type="ARBA" id="ARBA00012404"/>
    </source>
</evidence>
<dbReference type="SUPFAM" id="SSF55021">
    <property type="entry name" value="ACT-like"/>
    <property type="match status" value="1"/>
</dbReference>
<evidence type="ECO:0000256" key="8">
    <source>
        <dbReference type="ARBA" id="ARBA00014401"/>
    </source>
</evidence>
<keyword evidence="12" id="KW-0584">Phenylalanine biosynthesis</keyword>
<keyword evidence="14" id="KW-0456">Lyase</keyword>
<evidence type="ECO:0000256" key="11">
    <source>
        <dbReference type="ARBA" id="ARBA00023141"/>
    </source>
</evidence>
<comment type="catalytic activity">
    <reaction evidence="1">
        <text>chorismate = prephenate</text>
        <dbReference type="Rhea" id="RHEA:13897"/>
        <dbReference type="ChEBI" id="CHEBI:29748"/>
        <dbReference type="ChEBI" id="CHEBI:29934"/>
        <dbReference type="EC" id="5.4.99.5"/>
    </reaction>
</comment>
<evidence type="ECO:0000256" key="15">
    <source>
        <dbReference type="ARBA" id="ARBA00023268"/>
    </source>
</evidence>
<reference evidence="24 25" key="1">
    <citation type="submission" date="2022-03" db="EMBL/GenBank/DDBJ databases">
        <title>Metagenome-assembled genomes from swine fecal metagenomes.</title>
        <authorList>
            <person name="Holman D.B."/>
            <person name="Kommadath A."/>
        </authorList>
    </citation>
    <scope>NUCLEOTIDE SEQUENCE [LARGE SCALE GENOMIC DNA]</scope>
    <source>
        <strain evidence="24">SUG147</strain>
    </source>
</reference>
<dbReference type="SUPFAM" id="SSF48600">
    <property type="entry name" value="Chorismate mutase II"/>
    <property type="match status" value="1"/>
</dbReference>
<dbReference type="Pfam" id="PF01817">
    <property type="entry name" value="CM_2"/>
    <property type="match status" value="1"/>
</dbReference>
<proteinExistence type="predicted"/>
<evidence type="ECO:0000256" key="3">
    <source>
        <dbReference type="ARBA" id="ARBA00004496"/>
    </source>
</evidence>
<dbReference type="InterPro" id="IPR002701">
    <property type="entry name" value="CM_II_prokaryot"/>
</dbReference>
<organism evidence="24 25">
    <name type="scientific">Candidatus Colimorpha enterica</name>
    <dbReference type="NCBI Taxonomy" id="3083063"/>
    <lineage>
        <taxon>Bacteria</taxon>
        <taxon>Pseudomonadati</taxon>
        <taxon>Bacteroidota</taxon>
        <taxon>Bacteroidia</taxon>
        <taxon>Bacteroidales</taxon>
        <taxon>Candidatus Colimorpha</taxon>
    </lineage>
</organism>
<dbReference type="InterPro" id="IPR002912">
    <property type="entry name" value="ACT_dom"/>
</dbReference>
<dbReference type="GO" id="GO:0005737">
    <property type="term" value="C:cytoplasm"/>
    <property type="evidence" value="ECO:0007669"/>
    <property type="project" value="UniProtKB-SubCell"/>
</dbReference>
<feature type="binding site" evidence="19">
    <location>
        <position position="50"/>
    </location>
    <ligand>
        <name>substrate</name>
    </ligand>
</feature>
<gene>
    <name evidence="24" type="ORF">MR241_06815</name>
</gene>
<dbReference type="InterPro" id="IPR036979">
    <property type="entry name" value="CM_dom_sf"/>
</dbReference>
<dbReference type="Proteomes" id="UP001139365">
    <property type="component" value="Unassembled WGS sequence"/>
</dbReference>
<keyword evidence="10" id="KW-0028">Amino-acid biosynthesis</keyword>
<protein>
    <recommendedName>
        <fullName evidence="8">Bifunctional chorismate mutase/prephenate dehydratase</fullName>
        <ecNumber evidence="7">4.2.1.51</ecNumber>
        <ecNumber evidence="6">5.4.99.5</ecNumber>
    </recommendedName>
    <alternativeName>
        <fullName evidence="17">Chorismate mutase-prephenate dehydratase</fullName>
    </alternativeName>
    <alternativeName>
        <fullName evidence="16">p-protein</fullName>
    </alternativeName>
</protein>
<comment type="subcellular location">
    <subcellularLocation>
        <location evidence="3">Cytoplasm</location>
    </subcellularLocation>
</comment>
<dbReference type="GO" id="GO:0046417">
    <property type="term" value="P:chorismate metabolic process"/>
    <property type="evidence" value="ECO:0007669"/>
    <property type="project" value="InterPro"/>
</dbReference>
<dbReference type="CDD" id="cd04905">
    <property type="entry name" value="ACT_CM-PDT"/>
    <property type="match status" value="1"/>
</dbReference>
<dbReference type="InterPro" id="IPR045865">
    <property type="entry name" value="ACT-like_dom_sf"/>
</dbReference>
<dbReference type="AlphaFoldDB" id="A0AAE3K4H4"/>
<dbReference type="Gene3D" id="3.30.70.260">
    <property type="match status" value="1"/>
</dbReference>
<dbReference type="CDD" id="cd13631">
    <property type="entry name" value="PBP2_Ct-PDT_like"/>
    <property type="match status" value="1"/>
</dbReference>
<dbReference type="PIRSF" id="PIRSF001500">
    <property type="entry name" value="Chor_mut_pdt_Ppr"/>
    <property type="match status" value="1"/>
</dbReference>
<dbReference type="EMBL" id="JALEMU010000109">
    <property type="protein sequence ID" value="MCI5755988.1"/>
    <property type="molecule type" value="Genomic_DNA"/>
</dbReference>
<feature type="domain" description="ACT" evidence="23">
    <location>
        <begin position="285"/>
        <end position="362"/>
    </location>
</feature>
<evidence type="ECO:0000256" key="14">
    <source>
        <dbReference type="ARBA" id="ARBA00023239"/>
    </source>
</evidence>
<accession>A0AAE3K4H4</accession>
<evidence type="ECO:0000256" key="4">
    <source>
        <dbReference type="ARBA" id="ARBA00004741"/>
    </source>
</evidence>
<dbReference type="SMART" id="SM00830">
    <property type="entry name" value="CM_2"/>
    <property type="match status" value="1"/>
</dbReference>
<dbReference type="Gene3D" id="1.20.59.10">
    <property type="entry name" value="Chorismate mutase"/>
    <property type="match status" value="1"/>
</dbReference>
<dbReference type="InterPro" id="IPR001086">
    <property type="entry name" value="Preph_deHydtase"/>
</dbReference>
<evidence type="ECO:0000256" key="19">
    <source>
        <dbReference type="PIRSR" id="PIRSR001500-1"/>
    </source>
</evidence>
<feature type="binding site" evidence="19">
    <location>
        <position position="26"/>
    </location>
    <ligand>
        <name>substrate</name>
    </ligand>
</feature>
<keyword evidence="11" id="KW-0057">Aromatic amino acid biosynthesis</keyword>
<dbReference type="PROSITE" id="PS51671">
    <property type="entry name" value="ACT"/>
    <property type="match status" value="1"/>
</dbReference>
<dbReference type="PROSITE" id="PS51168">
    <property type="entry name" value="CHORISMATE_MUT_2"/>
    <property type="match status" value="1"/>
</dbReference>
<dbReference type="Pfam" id="PF00800">
    <property type="entry name" value="PDT"/>
    <property type="match status" value="1"/>
</dbReference>
<evidence type="ECO:0000256" key="17">
    <source>
        <dbReference type="ARBA" id="ARBA00031520"/>
    </source>
</evidence>
<evidence type="ECO:0000256" key="20">
    <source>
        <dbReference type="PIRSR" id="PIRSR001500-2"/>
    </source>
</evidence>
<dbReference type="GO" id="GO:0009094">
    <property type="term" value="P:L-phenylalanine biosynthetic process"/>
    <property type="evidence" value="ECO:0007669"/>
    <property type="project" value="UniProtKB-KW"/>
</dbReference>
<evidence type="ECO:0000259" key="23">
    <source>
        <dbReference type="PROSITE" id="PS51671"/>
    </source>
</evidence>
<evidence type="ECO:0000256" key="12">
    <source>
        <dbReference type="ARBA" id="ARBA00023222"/>
    </source>
</evidence>
<evidence type="ECO:0000256" key="10">
    <source>
        <dbReference type="ARBA" id="ARBA00022605"/>
    </source>
</evidence>